<dbReference type="AlphaFoldDB" id="A0A6N4TFM6"/>
<dbReference type="EMBL" id="AP019695">
    <property type="protein sequence ID" value="BBK21255.1"/>
    <property type="molecule type" value="Genomic_DNA"/>
</dbReference>
<evidence type="ECO:0008006" key="4">
    <source>
        <dbReference type="Google" id="ProtNLM"/>
    </source>
</evidence>
<evidence type="ECO:0000313" key="3">
    <source>
        <dbReference type="Proteomes" id="UP000464754"/>
    </source>
</evidence>
<accession>A0A6N4TFM6</accession>
<reference evidence="3" key="1">
    <citation type="submission" date="2019-05" db="EMBL/GenBank/DDBJ databases">
        <title>Complete genome sequencing of Absiella argi strain JCM 30884.</title>
        <authorList>
            <person name="Sakamoto M."/>
            <person name="Murakami T."/>
            <person name="Mori H."/>
        </authorList>
    </citation>
    <scope>NUCLEOTIDE SEQUENCE [LARGE SCALE GENOMIC DNA]</scope>
    <source>
        <strain evidence="3">JCM 30884</strain>
    </source>
</reference>
<protein>
    <recommendedName>
        <fullName evidence="4">Transmembrane protein</fullName>
    </recommendedName>
</protein>
<evidence type="ECO:0000256" key="1">
    <source>
        <dbReference type="SAM" id="Phobius"/>
    </source>
</evidence>
<keyword evidence="1" id="KW-0812">Transmembrane</keyword>
<feature type="transmembrane region" description="Helical" evidence="1">
    <location>
        <begin position="62"/>
        <end position="81"/>
    </location>
</feature>
<dbReference type="Proteomes" id="UP000464754">
    <property type="component" value="Chromosome"/>
</dbReference>
<dbReference type="KEGG" id="aarg:Aargi30884_01580"/>
<keyword evidence="1" id="KW-1133">Transmembrane helix</keyword>
<name>A0A6N4TFM6_9FIRM</name>
<keyword evidence="3" id="KW-1185">Reference proteome</keyword>
<keyword evidence="1" id="KW-0472">Membrane</keyword>
<evidence type="ECO:0000313" key="2">
    <source>
        <dbReference type="EMBL" id="BBK21255.1"/>
    </source>
</evidence>
<feature type="transmembrane region" description="Helical" evidence="1">
    <location>
        <begin position="32"/>
        <end position="50"/>
    </location>
</feature>
<proteinExistence type="predicted"/>
<organism evidence="2 3">
    <name type="scientific">Amedibacterium intestinale</name>
    <dbReference type="NCBI Taxonomy" id="2583452"/>
    <lineage>
        <taxon>Bacteria</taxon>
        <taxon>Bacillati</taxon>
        <taxon>Bacillota</taxon>
        <taxon>Erysipelotrichia</taxon>
        <taxon>Erysipelotrichales</taxon>
        <taxon>Erysipelotrichaceae</taxon>
        <taxon>Amedibacterium</taxon>
    </lineage>
</organism>
<sequence length="171" mass="20993">MKILRRYVQKYELKQILDRQLYRKFMMTDMSYCIKIFMQNTGVLAIIIFLQKVNFVTEEIQYILLIIDFIFLIVQTIRWWIFFNSCENYLVEYEVLKIFKKAYEGNISKNISSFNDQYQYVQIVIDEKSYSISLNEDHYQKVRLEKQIILFRSYETEGGKMIEYYELGRKY</sequence>
<dbReference type="RefSeq" id="WP_118276914.1">
    <property type="nucleotide sequence ID" value="NZ_AP019695.1"/>
</dbReference>
<gene>
    <name evidence="2" type="ORF">Aargi30884_01580</name>
</gene>